<dbReference type="Pfam" id="PF00366">
    <property type="entry name" value="Ribosomal_S17"/>
    <property type="match status" value="1"/>
</dbReference>
<keyword evidence="4" id="KW-0813">Transport</keyword>
<evidence type="ECO:0000256" key="5">
    <source>
        <dbReference type="ARBA" id="ARBA00022692"/>
    </source>
</evidence>
<accession>A0A225B4G9</accession>
<dbReference type="Gene3D" id="2.40.50.140">
    <property type="entry name" value="Nucleic acid-binding proteins"/>
    <property type="match status" value="1"/>
</dbReference>
<dbReference type="GeneID" id="31003568"/>
<keyword evidence="6" id="KW-0689">Ribosomal protein</keyword>
<evidence type="ECO:0000256" key="7">
    <source>
        <dbReference type="ARBA" id="ARBA00022989"/>
    </source>
</evidence>
<dbReference type="GO" id="GO:0016020">
    <property type="term" value="C:membrane"/>
    <property type="evidence" value="ECO:0007669"/>
    <property type="project" value="UniProtKB-SubCell"/>
</dbReference>
<evidence type="ECO:0000256" key="2">
    <source>
        <dbReference type="ARBA" id="ARBA00010254"/>
    </source>
</evidence>
<dbReference type="PANTHER" id="PTHR48022">
    <property type="entry name" value="PLASTIDIC GLUCOSE TRANSPORTER 4"/>
    <property type="match status" value="1"/>
</dbReference>
<dbReference type="InterPro" id="IPR005828">
    <property type="entry name" value="MFS_sugar_transport-like"/>
</dbReference>
<sequence length="803" mass="88727">MAFAAPDDKTVARQKIHLRDFNATLVCSVALLFFSAFSYGFSDQSFASTQATAAFKEQFGDYKPKKEKYVLPALFLSLLNSLKAATQLIAIGVIVGNWISKHYGRRWCIFVMSIYALGSTSVIISAYNRPQILAGRTLHYVYLGMQLAVIPTFLAEIAPAHLRGGTGALYWLSIKCGGLLVTGIVRATSRDKGDIAWQLPIGLIMIFPAIVIALVWLIPESPRWLLLTGRHDKALVALTRLRQTREEKRNKAPASEEILAEFSDLSEAVEDIKSARRQREGSRIRQFLSIFNRDNLRRTLIVVFLLFFQQSTGQSFASQYGTLFVEALNTINPFSVTLGTNAVDIGGILFCILLADRLGRRPVLITSAFVQTVALFTMGGLGTADPSTSSDSVSIKAGIVAMLLLFSFGWSFGYAPLAYVVAAEIPSPYLREYTLNVGYTVKLVMEFVVSFTYPYLEDADKANLGGKLGFIYGSVAFLSLVFSIFFVPETKNLELEEMDEVFTGHGRNVETKEETAAATEEVTAPKIVYGLYVAAGEDKQCKQIRVAATRAGRILSTFLRTASIAALQARAATKRTLTARSAPLSRRTISSTRSYLASQDQNQSTPSSTIRETTNSSVTDSKALQEENEITVPSTQTANANPPSLRTYPYTLKIGTVTSVGLMNKTVRVAYRHTEWDRHIRKPYPKTTTYLVADPRDSLREGDVIEFSSGAPRSRHVRHVVERIIAPFGEEISARPAVMTRQEREAEKMLKRAEKLARKASRVAEQQAAAGQNAEAVTARFLQSKDHMGRIRSLVRERTAASS</sequence>
<evidence type="ECO:0000256" key="1">
    <source>
        <dbReference type="ARBA" id="ARBA00004141"/>
    </source>
</evidence>
<dbReference type="OrthoDB" id="6612291at2759"/>
<keyword evidence="7 12" id="KW-1133">Transmembrane helix</keyword>
<feature type="transmembrane region" description="Helical" evidence="12">
    <location>
        <begin position="393"/>
        <end position="421"/>
    </location>
</feature>
<dbReference type="InterPro" id="IPR000266">
    <property type="entry name" value="Ribosomal_uS17"/>
</dbReference>
<dbReference type="InterPro" id="IPR003663">
    <property type="entry name" value="Sugar/inositol_transpt"/>
</dbReference>
<feature type="coiled-coil region" evidence="10">
    <location>
        <begin position="739"/>
        <end position="766"/>
    </location>
</feature>
<keyword evidence="8 12" id="KW-0472">Membrane</keyword>
<dbReference type="InterPro" id="IPR050360">
    <property type="entry name" value="MFS_Sugar_Transporters"/>
</dbReference>
<proteinExistence type="inferred from homology"/>
<feature type="transmembrane region" description="Helical" evidence="12">
    <location>
        <begin position="195"/>
        <end position="218"/>
    </location>
</feature>
<dbReference type="PANTHER" id="PTHR48022:SF27">
    <property type="entry name" value="MAJOR FACILITATOR SUPERFAMILY (MFS) PROFILE DOMAIN-CONTAINING PROTEIN"/>
    <property type="match status" value="1"/>
</dbReference>
<dbReference type="InterPro" id="IPR012340">
    <property type="entry name" value="NA-bd_OB-fold"/>
</dbReference>
<evidence type="ECO:0000256" key="9">
    <source>
        <dbReference type="ARBA" id="ARBA00023274"/>
    </source>
</evidence>
<evidence type="ECO:0000256" key="6">
    <source>
        <dbReference type="ARBA" id="ARBA00022980"/>
    </source>
</evidence>
<feature type="transmembrane region" description="Helical" evidence="12">
    <location>
        <begin position="468"/>
        <end position="488"/>
    </location>
</feature>
<dbReference type="GO" id="GO:0003735">
    <property type="term" value="F:structural constituent of ribosome"/>
    <property type="evidence" value="ECO:0007669"/>
    <property type="project" value="InterPro"/>
</dbReference>
<dbReference type="RefSeq" id="XP_020120948.1">
    <property type="nucleotide sequence ID" value="XM_020266155.1"/>
</dbReference>
<dbReference type="SUPFAM" id="SSF50249">
    <property type="entry name" value="Nucleic acid-binding proteins"/>
    <property type="match status" value="1"/>
</dbReference>
<dbReference type="SUPFAM" id="SSF103473">
    <property type="entry name" value="MFS general substrate transporter"/>
    <property type="match status" value="1"/>
</dbReference>
<evidence type="ECO:0000313" key="14">
    <source>
        <dbReference type="Proteomes" id="UP000214365"/>
    </source>
</evidence>
<feature type="compositionally biased region" description="Polar residues" evidence="11">
    <location>
        <begin position="631"/>
        <end position="644"/>
    </location>
</feature>
<keyword evidence="10" id="KW-0175">Coiled coil</keyword>
<dbReference type="CDD" id="cd00364">
    <property type="entry name" value="Ribosomal_uS17"/>
    <property type="match status" value="1"/>
</dbReference>
<reference evidence="13 14" key="1">
    <citation type="submission" date="2015-06" db="EMBL/GenBank/DDBJ databases">
        <title>Talaromyces atroroseus IBT 11181 draft genome.</title>
        <authorList>
            <person name="Rasmussen K.B."/>
            <person name="Rasmussen S."/>
            <person name="Petersen B."/>
            <person name="Sicheritz-Ponten T."/>
            <person name="Mortensen U.H."/>
            <person name="Thrane U."/>
        </authorList>
    </citation>
    <scope>NUCLEOTIDE SEQUENCE [LARGE SCALE GENOMIC DNA]</scope>
    <source>
        <strain evidence="13 14">IBT 11181</strain>
    </source>
</reference>
<dbReference type="GO" id="GO:0006412">
    <property type="term" value="P:translation"/>
    <property type="evidence" value="ECO:0007669"/>
    <property type="project" value="InterPro"/>
</dbReference>
<feature type="transmembrane region" description="Helical" evidence="12">
    <location>
        <begin position="107"/>
        <end position="127"/>
    </location>
</feature>
<dbReference type="GO" id="GO:1990904">
    <property type="term" value="C:ribonucleoprotein complex"/>
    <property type="evidence" value="ECO:0007669"/>
    <property type="project" value="UniProtKB-KW"/>
</dbReference>
<feature type="transmembrane region" description="Helical" evidence="12">
    <location>
        <begin position="362"/>
        <end position="381"/>
    </location>
</feature>
<feature type="transmembrane region" description="Helical" evidence="12">
    <location>
        <begin position="69"/>
        <end position="95"/>
    </location>
</feature>
<feature type="transmembrane region" description="Helical" evidence="12">
    <location>
        <begin position="169"/>
        <end position="189"/>
    </location>
</feature>
<keyword evidence="9" id="KW-0687">Ribonucleoprotein</keyword>
<dbReference type="InterPro" id="IPR036259">
    <property type="entry name" value="MFS_trans_sf"/>
</dbReference>
<dbReference type="GO" id="GO:0005351">
    <property type="term" value="F:carbohydrate:proton symporter activity"/>
    <property type="evidence" value="ECO:0007669"/>
    <property type="project" value="TreeGrafter"/>
</dbReference>
<dbReference type="NCBIfam" id="TIGR00879">
    <property type="entry name" value="SP"/>
    <property type="match status" value="1"/>
</dbReference>
<feature type="transmembrane region" description="Helical" evidence="12">
    <location>
        <begin position="21"/>
        <end position="41"/>
    </location>
</feature>
<dbReference type="Proteomes" id="UP000214365">
    <property type="component" value="Unassembled WGS sequence"/>
</dbReference>
<evidence type="ECO:0000256" key="3">
    <source>
        <dbReference type="ARBA" id="ARBA00010992"/>
    </source>
</evidence>
<dbReference type="Gene3D" id="1.20.1250.20">
    <property type="entry name" value="MFS general substrate transporter like domains"/>
    <property type="match status" value="1"/>
</dbReference>
<evidence type="ECO:0000256" key="4">
    <source>
        <dbReference type="ARBA" id="ARBA00022448"/>
    </source>
</evidence>
<feature type="region of interest" description="Disordered" evidence="11">
    <location>
        <begin position="578"/>
        <end position="645"/>
    </location>
</feature>
<comment type="similarity">
    <text evidence="3">Belongs to the major facilitator superfamily. Sugar transporter (TC 2.A.1.1) family.</text>
</comment>
<evidence type="ECO:0000256" key="10">
    <source>
        <dbReference type="SAM" id="Coils"/>
    </source>
</evidence>
<comment type="similarity">
    <text evidence="2">Belongs to the universal ribosomal protein uS17 family.</text>
</comment>
<dbReference type="AlphaFoldDB" id="A0A225B4G9"/>
<comment type="subcellular location">
    <subcellularLocation>
        <location evidence="1">Membrane</location>
        <topology evidence="1">Multi-pass membrane protein</topology>
    </subcellularLocation>
</comment>
<feature type="transmembrane region" description="Helical" evidence="12">
    <location>
        <begin position="139"/>
        <end position="157"/>
    </location>
</feature>
<protein>
    <submittedName>
        <fullName evidence="13">Uncharacterized protein</fullName>
    </submittedName>
</protein>
<feature type="compositionally biased region" description="Polar residues" evidence="11">
    <location>
        <begin position="587"/>
        <end position="622"/>
    </location>
</feature>
<comment type="caution">
    <text evidence="13">The sequence shown here is derived from an EMBL/GenBank/DDBJ whole genome shotgun (WGS) entry which is preliminary data.</text>
</comment>
<dbReference type="GO" id="GO:0005840">
    <property type="term" value="C:ribosome"/>
    <property type="evidence" value="ECO:0007669"/>
    <property type="project" value="UniProtKB-KW"/>
</dbReference>
<name>A0A225B4G9_TALAT</name>
<organism evidence="13 14">
    <name type="scientific">Talaromyces atroroseus</name>
    <dbReference type="NCBI Taxonomy" id="1441469"/>
    <lineage>
        <taxon>Eukaryota</taxon>
        <taxon>Fungi</taxon>
        <taxon>Dikarya</taxon>
        <taxon>Ascomycota</taxon>
        <taxon>Pezizomycotina</taxon>
        <taxon>Eurotiomycetes</taxon>
        <taxon>Eurotiomycetidae</taxon>
        <taxon>Eurotiales</taxon>
        <taxon>Trichocomaceae</taxon>
        <taxon>Talaromyces</taxon>
        <taxon>Talaromyces sect. Trachyspermi</taxon>
    </lineage>
</organism>
<keyword evidence="14" id="KW-1185">Reference proteome</keyword>
<dbReference type="EMBL" id="LFMY01000004">
    <property type="protein sequence ID" value="OKL60827.1"/>
    <property type="molecule type" value="Genomic_DNA"/>
</dbReference>
<feature type="transmembrane region" description="Helical" evidence="12">
    <location>
        <begin position="331"/>
        <end position="355"/>
    </location>
</feature>
<dbReference type="Pfam" id="PF00083">
    <property type="entry name" value="Sugar_tr"/>
    <property type="match status" value="1"/>
</dbReference>
<evidence type="ECO:0000256" key="11">
    <source>
        <dbReference type="SAM" id="MobiDB-lite"/>
    </source>
</evidence>
<keyword evidence="5 12" id="KW-0812">Transmembrane</keyword>
<evidence type="ECO:0000313" key="13">
    <source>
        <dbReference type="EMBL" id="OKL60827.1"/>
    </source>
</evidence>
<evidence type="ECO:0000256" key="12">
    <source>
        <dbReference type="SAM" id="Phobius"/>
    </source>
</evidence>
<gene>
    <name evidence="13" type="ORF">UA08_03813</name>
</gene>
<evidence type="ECO:0000256" key="8">
    <source>
        <dbReference type="ARBA" id="ARBA00023136"/>
    </source>
</evidence>